<evidence type="ECO:0000313" key="3">
    <source>
        <dbReference type="Proteomes" id="UP000234382"/>
    </source>
</evidence>
<accession>A0A2H1IB20</accession>
<gene>
    <name evidence="2" type="ORF">BI49514_00755</name>
</gene>
<evidence type="ECO:0000313" key="2">
    <source>
        <dbReference type="EMBL" id="SMX72397.1"/>
    </source>
</evidence>
<reference evidence="3" key="1">
    <citation type="submission" date="2017-03" db="EMBL/GenBank/DDBJ databases">
        <authorList>
            <person name="Monnet C."/>
        </authorList>
    </citation>
    <scope>NUCLEOTIDE SEQUENCE [LARGE SCALE GENOMIC DNA]</scope>
    <source>
        <strain evidence="3">ATCC 49514</strain>
    </source>
</reference>
<feature type="region of interest" description="Disordered" evidence="1">
    <location>
        <begin position="23"/>
        <end position="59"/>
    </location>
</feature>
<name>A0A2H1IB20_9MICO</name>
<evidence type="ECO:0000256" key="1">
    <source>
        <dbReference type="SAM" id="MobiDB-lite"/>
    </source>
</evidence>
<organism evidence="2 3">
    <name type="scientific">Brevibacterium iodinum ATCC 49514</name>
    <dbReference type="NCBI Taxonomy" id="1255616"/>
    <lineage>
        <taxon>Bacteria</taxon>
        <taxon>Bacillati</taxon>
        <taxon>Actinomycetota</taxon>
        <taxon>Actinomycetes</taxon>
        <taxon>Micrococcales</taxon>
        <taxon>Brevibacteriaceae</taxon>
        <taxon>Brevibacterium</taxon>
    </lineage>
</organism>
<dbReference type="AlphaFoldDB" id="A0A2H1IB20"/>
<keyword evidence="3" id="KW-1185">Reference proteome</keyword>
<dbReference type="EMBL" id="FXYX01000003">
    <property type="protein sequence ID" value="SMX72397.1"/>
    <property type="molecule type" value="Genomic_DNA"/>
</dbReference>
<sequence>MIGSARAKNYFSRDCRLLLPLTGCGANDPGTSDDASEASDPGNSATDGNGSKEGGADSSEALTEKLTAANQDGTAEVTITAPESWYSWGPGDRVKRGVIMYTSNEVSEDEWFQVEVRDGWPHKCTPENLSSKKCEVFGTNYLDYDTLETISIGGYDAPGFEYIDDFDTYHTREQHRLLDVDGTQLSIAIKTSPAEEEFPQVVLDIRDSLTVEHVD</sequence>
<proteinExistence type="predicted"/>
<dbReference type="Proteomes" id="UP000234382">
    <property type="component" value="Unassembled WGS sequence"/>
</dbReference>
<protein>
    <submittedName>
        <fullName evidence="2">Uncharacterized protein</fullName>
    </submittedName>
</protein>